<name>A0A4Z0A1B8_9AGAM</name>
<evidence type="ECO:0000313" key="1">
    <source>
        <dbReference type="EMBL" id="TFY80087.1"/>
    </source>
</evidence>
<dbReference type="SUPFAM" id="SSF50978">
    <property type="entry name" value="WD40 repeat-like"/>
    <property type="match status" value="1"/>
</dbReference>
<proteinExistence type="predicted"/>
<dbReference type="OrthoDB" id="972532at2759"/>
<organism evidence="1 2">
    <name type="scientific">Hericium alpestre</name>
    <dbReference type="NCBI Taxonomy" id="135208"/>
    <lineage>
        <taxon>Eukaryota</taxon>
        <taxon>Fungi</taxon>
        <taxon>Dikarya</taxon>
        <taxon>Basidiomycota</taxon>
        <taxon>Agaricomycotina</taxon>
        <taxon>Agaricomycetes</taxon>
        <taxon>Russulales</taxon>
        <taxon>Hericiaceae</taxon>
        <taxon>Hericium</taxon>
    </lineage>
</organism>
<dbReference type="InterPro" id="IPR036322">
    <property type="entry name" value="WD40_repeat_dom_sf"/>
</dbReference>
<dbReference type="Gene3D" id="2.130.10.10">
    <property type="entry name" value="YVTN repeat-like/Quinoprotein amine dehydrogenase"/>
    <property type="match status" value="1"/>
</dbReference>
<evidence type="ECO:0008006" key="3">
    <source>
        <dbReference type="Google" id="ProtNLM"/>
    </source>
</evidence>
<protein>
    <recommendedName>
        <fullName evidence="3">Anaphase-promoting complex subunit 4 WD40 domain-containing protein</fullName>
    </recommendedName>
</protein>
<dbReference type="InterPro" id="IPR015943">
    <property type="entry name" value="WD40/YVTN_repeat-like_dom_sf"/>
</dbReference>
<gene>
    <name evidence="1" type="ORF">EWM64_g3934</name>
</gene>
<evidence type="ECO:0000313" key="2">
    <source>
        <dbReference type="Proteomes" id="UP000298061"/>
    </source>
</evidence>
<sequence>MPKFPVDFAGPSYFGGKDDQIVLCAGKAGDIHIWDRESASLLHHVRAQALGGDLTCIAWNPAADPFMFATAATTGRAHLDVTAPA</sequence>
<dbReference type="AlphaFoldDB" id="A0A4Z0A1B8"/>
<dbReference type="Proteomes" id="UP000298061">
    <property type="component" value="Unassembled WGS sequence"/>
</dbReference>
<accession>A0A4Z0A1B8</accession>
<keyword evidence="2" id="KW-1185">Reference proteome</keyword>
<dbReference type="STRING" id="135208.A0A4Z0A1B8"/>
<reference evidence="1 2" key="1">
    <citation type="submission" date="2019-02" db="EMBL/GenBank/DDBJ databases">
        <title>Genome sequencing of the rare red list fungi Hericium alpestre (H. flagellum).</title>
        <authorList>
            <person name="Buettner E."/>
            <person name="Kellner H."/>
        </authorList>
    </citation>
    <scope>NUCLEOTIDE SEQUENCE [LARGE SCALE GENOMIC DNA]</scope>
    <source>
        <strain evidence="1 2">DSM 108284</strain>
    </source>
</reference>
<dbReference type="EMBL" id="SFCI01000394">
    <property type="protein sequence ID" value="TFY80087.1"/>
    <property type="molecule type" value="Genomic_DNA"/>
</dbReference>
<comment type="caution">
    <text evidence="1">The sequence shown here is derived from an EMBL/GenBank/DDBJ whole genome shotgun (WGS) entry which is preliminary data.</text>
</comment>